<comment type="subunit">
    <text evidence="6">Component of the ClpX-ClpP complex. Forms a hexameric ring that, in the presence of ATP, binds to fourteen ClpP subunits assembled into a disk-like structure with a central cavity, resembling the structure of eukaryotic proteasomes.</text>
</comment>
<evidence type="ECO:0000259" key="8">
    <source>
        <dbReference type="PROSITE" id="PS51902"/>
    </source>
</evidence>
<keyword evidence="4 6" id="KW-0067">ATP-binding</keyword>
<dbReference type="SUPFAM" id="SSF52540">
    <property type="entry name" value="P-loop containing nucleoside triphosphate hydrolases"/>
    <property type="match status" value="1"/>
</dbReference>
<dbReference type="InterPro" id="IPR010603">
    <property type="entry name" value="Znf_CppX_C4"/>
</dbReference>
<dbReference type="KEGG" id="fng:JM64_08240"/>
<proteinExistence type="inferred from homology"/>
<feature type="binding site" evidence="6">
    <location>
        <begin position="115"/>
        <end position="122"/>
    </location>
    <ligand>
        <name>ATP</name>
        <dbReference type="ChEBI" id="CHEBI:30616"/>
    </ligand>
</feature>
<dbReference type="Pfam" id="PF10431">
    <property type="entry name" value="ClpB_D2-small"/>
    <property type="match status" value="1"/>
</dbReference>
<dbReference type="GO" id="GO:0140662">
    <property type="term" value="F:ATP-dependent protein folding chaperone"/>
    <property type="evidence" value="ECO:0007669"/>
    <property type="project" value="InterPro"/>
</dbReference>
<dbReference type="PATRIC" id="fig|93466.3.peg.1734"/>
<sequence>MAQKFCSFCGRAADKVEKLIAGPGNVYICSECVELFHDILQSDKKIKPTSFGSRDRKELPTPSQIKSELDKYVIGQERVKRILSVAVYNHYKRVFFGRDTADVEIEKSNIILIGPTGSGKTLMARILAKILDVPFAIADATPLTEAGYVGEDVENVVLRLLEVTNFDVERAQYGIIYIDEIDKIARKSPNPSITRDVSGEGVQKGLLKIVEGTIANVPPQGGRKHPYQEFIKVDTTNILFIVGGAFDGLDEIIKRRIEGSAIGFNAPVKSKEQMRLGEILRHVTPDDLVQYGLMPEFVGRFPVIGTLDDLTVDDLVRILKEPKNAVLKQYKKLFEIDGVELEVEESALYAIAKEALRRGTGARALKSVFEEVMIDIMFDIPDLKAVEKVVVTEECVTKRERPKIYMKESA</sequence>
<dbReference type="SMART" id="SM00382">
    <property type="entry name" value="AAA"/>
    <property type="match status" value="1"/>
</dbReference>
<feature type="binding site" evidence="6 7">
    <location>
        <position position="32"/>
    </location>
    <ligand>
        <name>Zn(2+)</name>
        <dbReference type="ChEBI" id="CHEBI:29105"/>
    </ligand>
</feature>
<dbReference type="GO" id="GO:0008270">
    <property type="term" value="F:zinc ion binding"/>
    <property type="evidence" value="ECO:0007669"/>
    <property type="project" value="UniProtKB-UniRule"/>
</dbReference>
<gene>
    <name evidence="6" type="primary">clpX</name>
    <name evidence="9" type="ORF">JM64_08240</name>
</gene>
<evidence type="ECO:0000256" key="4">
    <source>
        <dbReference type="ARBA" id="ARBA00022840"/>
    </source>
</evidence>
<dbReference type="InterPro" id="IPR019489">
    <property type="entry name" value="Clp_ATPase_C"/>
</dbReference>
<dbReference type="GO" id="GO:0051603">
    <property type="term" value="P:proteolysis involved in protein catabolic process"/>
    <property type="evidence" value="ECO:0007669"/>
    <property type="project" value="TreeGrafter"/>
</dbReference>
<dbReference type="GO" id="GO:0005524">
    <property type="term" value="F:ATP binding"/>
    <property type="evidence" value="ECO:0007669"/>
    <property type="project" value="UniProtKB-UniRule"/>
</dbReference>
<dbReference type="GO" id="GO:0051082">
    <property type="term" value="F:unfolded protein binding"/>
    <property type="evidence" value="ECO:0007669"/>
    <property type="project" value="UniProtKB-UniRule"/>
</dbReference>
<dbReference type="InterPro" id="IPR004487">
    <property type="entry name" value="Clp_protease_ATP-bd_su_ClpX"/>
</dbReference>
<dbReference type="CDD" id="cd19497">
    <property type="entry name" value="RecA-like_ClpX"/>
    <property type="match status" value="1"/>
</dbReference>
<keyword evidence="3 6" id="KW-0862">Zinc</keyword>
<feature type="binding site" evidence="6 7">
    <location>
        <position position="9"/>
    </location>
    <ligand>
        <name>Zn(2+)</name>
        <dbReference type="ChEBI" id="CHEBI:29105"/>
    </ligand>
</feature>
<keyword evidence="1 6" id="KW-0479">Metal-binding</keyword>
<dbReference type="PROSITE" id="PS51902">
    <property type="entry name" value="CLPX_ZB"/>
    <property type="match status" value="1"/>
</dbReference>
<accession>A0A172T511</accession>
<dbReference type="GO" id="GO:0051301">
    <property type="term" value="P:cell division"/>
    <property type="evidence" value="ECO:0007669"/>
    <property type="project" value="TreeGrafter"/>
</dbReference>
<evidence type="ECO:0000313" key="9">
    <source>
        <dbReference type="EMBL" id="ANE41933.1"/>
    </source>
</evidence>
<dbReference type="InterPro" id="IPR027417">
    <property type="entry name" value="P-loop_NTPase"/>
</dbReference>
<dbReference type="NCBIfam" id="NF003745">
    <property type="entry name" value="PRK05342.1"/>
    <property type="match status" value="1"/>
</dbReference>
<dbReference type="Pfam" id="PF06689">
    <property type="entry name" value="zf-C4_ClpX"/>
    <property type="match status" value="1"/>
</dbReference>
<dbReference type="InterPro" id="IPR046425">
    <property type="entry name" value="ClpX_bact"/>
</dbReference>
<dbReference type="EMBL" id="CP011393">
    <property type="protein sequence ID" value="ANE41933.1"/>
    <property type="molecule type" value="Genomic_DNA"/>
</dbReference>
<dbReference type="Pfam" id="PF07724">
    <property type="entry name" value="AAA_2"/>
    <property type="match status" value="1"/>
</dbReference>
<dbReference type="PANTHER" id="PTHR48102">
    <property type="entry name" value="ATP-DEPENDENT CLP PROTEASE ATP-BINDING SUBUNIT CLPX-LIKE, MITOCHONDRIAL-RELATED"/>
    <property type="match status" value="1"/>
</dbReference>
<keyword evidence="5 6" id="KW-0143">Chaperone</keyword>
<dbReference type="Proteomes" id="UP000077096">
    <property type="component" value="Chromosome"/>
</dbReference>
<dbReference type="FunFam" id="3.40.50.300:FF:000005">
    <property type="entry name" value="ATP-dependent Clp protease ATP-binding subunit ClpX"/>
    <property type="match status" value="1"/>
</dbReference>
<protein>
    <recommendedName>
        <fullName evidence="6">ATP-dependent Clp protease ATP-binding subunit ClpX</fullName>
    </recommendedName>
</protein>
<dbReference type="GO" id="GO:0016887">
    <property type="term" value="F:ATP hydrolysis activity"/>
    <property type="evidence" value="ECO:0007669"/>
    <property type="project" value="InterPro"/>
</dbReference>
<evidence type="ECO:0000313" key="10">
    <source>
        <dbReference type="Proteomes" id="UP000077096"/>
    </source>
</evidence>
<keyword evidence="2 6" id="KW-0547">Nucleotide-binding</keyword>
<comment type="similarity">
    <text evidence="6 7">Belongs to the ClpX chaperone family.</text>
</comment>
<dbReference type="Gene3D" id="3.40.50.300">
    <property type="entry name" value="P-loop containing nucleotide triphosphate hydrolases"/>
    <property type="match status" value="1"/>
</dbReference>
<dbReference type="InterPro" id="IPR038366">
    <property type="entry name" value="Znf_CppX_C4_sf"/>
</dbReference>
<evidence type="ECO:0000256" key="2">
    <source>
        <dbReference type="ARBA" id="ARBA00022741"/>
    </source>
</evidence>
<keyword evidence="9" id="KW-0378">Hydrolase</keyword>
<reference evidence="9 10" key="1">
    <citation type="submission" date="2014-08" db="EMBL/GenBank/DDBJ databases">
        <title>Fervidobacterium pennivorans DYC genome.</title>
        <authorList>
            <person name="Wushke S."/>
        </authorList>
    </citation>
    <scope>NUCLEOTIDE SEQUENCE [LARGE SCALE GENOMIC DNA]</scope>
    <source>
        <strain evidence="9 10">DYC</strain>
    </source>
</reference>
<dbReference type="GO" id="GO:0009376">
    <property type="term" value="C:HslUV protease complex"/>
    <property type="evidence" value="ECO:0007669"/>
    <property type="project" value="TreeGrafter"/>
</dbReference>
<dbReference type="InterPro" id="IPR003959">
    <property type="entry name" value="ATPase_AAA_core"/>
</dbReference>
<dbReference type="OMA" id="LDTMFDL"/>
<dbReference type="Gene3D" id="6.20.220.10">
    <property type="entry name" value="ClpX chaperone, C4-type zinc finger domain"/>
    <property type="match status" value="1"/>
</dbReference>
<comment type="function">
    <text evidence="6">ATP-dependent specificity component of the Clp protease. It directs the protease to specific substrates. Can perform chaperone functions in the absence of ClpP.</text>
</comment>
<dbReference type="Gene3D" id="1.10.8.60">
    <property type="match status" value="1"/>
</dbReference>
<dbReference type="GO" id="GO:0008233">
    <property type="term" value="F:peptidase activity"/>
    <property type="evidence" value="ECO:0007669"/>
    <property type="project" value="UniProtKB-KW"/>
</dbReference>
<dbReference type="AlphaFoldDB" id="A0A172T511"/>
<dbReference type="OrthoDB" id="9804062at2"/>
<evidence type="ECO:0000256" key="5">
    <source>
        <dbReference type="ARBA" id="ARBA00023186"/>
    </source>
</evidence>
<dbReference type="SMART" id="SM01086">
    <property type="entry name" value="ClpB_D2-small"/>
    <property type="match status" value="1"/>
</dbReference>
<dbReference type="InterPro" id="IPR003593">
    <property type="entry name" value="AAA+_ATPase"/>
</dbReference>
<feature type="binding site" evidence="6 7">
    <location>
        <position position="29"/>
    </location>
    <ligand>
        <name>Zn(2+)</name>
        <dbReference type="ChEBI" id="CHEBI:29105"/>
    </ligand>
</feature>
<evidence type="ECO:0000256" key="1">
    <source>
        <dbReference type="ARBA" id="ARBA00022723"/>
    </source>
</evidence>
<dbReference type="NCBIfam" id="TIGR00382">
    <property type="entry name" value="clpX"/>
    <property type="match status" value="1"/>
</dbReference>
<dbReference type="InterPro" id="IPR050052">
    <property type="entry name" value="ATP-dep_Clp_protease_ClpX"/>
</dbReference>
<dbReference type="FunFam" id="1.10.8.60:FF:000002">
    <property type="entry name" value="ATP-dependent Clp protease ATP-binding subunit ClpX"/>
    <property type="match status" value="1"/>
</dbReference>
<dbReference type="GO" id="GO:0046983">
    <property type="term" value="F:protein dimerization activity"/>
    <property type="evidence" value="ECO:0007669"/>
    <property type="project" value="UniProtKB-UniRule"/>
</dbReference>
<feature type="domain" description="ClpX-type ZB" evidence="8">
    <location>
        <begin position="1"/>
        <end position="48"/>
    </location>
</feature>
<evidence type="ECO:0000256" key="6">
    <source>
        <dbReference type="HAMAP-Rule" id="MF_00175"/>
    </source>
</evidence>
<evidence type="ECO:0000256" key="3">
    <source>
        <dbReference type="ARBA" id="ARBA00022833"/>
    </source>
</evidence>
<dbReference type="HAMAP" id="MF_00175">
    <property type="entry name" value="ClpX"/>
    <property type="match status" value="1"/>
</dbReference>
<keyword evidence="9" id="KW-0645">Protease</keyword>
<evidence type="ECO:0000256" key="7">
    <source>
        <dbReference type="PROSITE-ProRule" id="PRU01250"/>
    </source>
</evidence>
<dbReference type="PANTHER" id="PTHR48102:SF7">
    <property type="entry name" value="ATP-DEPENDENT CLP PROTEASE ATP-BINDING SUBUNIT CLPX-LIKE, MITOCHONDRIAL"/>
    <property type="match status" value="1"/>
</dbReference>
<dbReference type="SMART" id="SM00994">
    <property type="entry name" value="zf-C4_ClpX"/>
    <property type="match status" value="1"/>
</dbReference>
<dbReference type="InterPro" id="IPR059188">
    <property type="entry name" value="Znf_CLPX-like"/>
</dbReference>
<name>A0A172T511_FERPE</name>
<feature type="binding site" evidence="6 7">
    <location>
        <position position="6"/>
    </location>
    <ligand>
        <name>Zn(2+)</name>
        <dbReference type="ChEBI" id="CHEBI:29105"/>
    </ligand>
</feature>
<organism evidence="9 10">
    <name type="scientific">Fervidobacterium pennivorans</name>
    <dbReference type="NCBI Taxonomy" id="93466"/>
    <lineage>
        <taxon>Bacteria</taxon>
        <taxon>Thermotogati</taxon>
        <taxon>Thermotogota</taxon>
        <taxon>Thermotogae</taxon>
        <taxon>Thermotogales</taxon>
        <taxon>Fervidobacteriaceae</taxon>
        <taxon>Fervidobacterium</taxon>
    </lineage>
</organism>
<dbReference type="SUPFAM" id="SSF57716">
    <property type="entry name" value="Glucocorticoid receptor-like (DNA-binding domain)"/>
    <property type="match status" value="1"/>
</dbReference>